<keyword evidence="2" id="KW-1185">Reference proteome</keyword>
<protein>
    <submittedName>
        <fullName evidence="1">Uncharacterized protein</fullName>
    </submittedName>
</protein>
<gene>
    <name evidence="1" type="ORF">FA95DRAFT_515657</name>
</gene>
<comment type="caution">
    <text evidence="1">The sequence shown here is derived from an EMBL/GenBank/DDBJ whole genome shotgun (WGS) entry which is preliminary data.</text>
</comment>
<dbReference type="EMBL" id="MU276046">
    <property type="protein sequence ID" value="KAI0042804.1"/>
    <property type="molecule type" value="Genomic_DNA"/>
</dbReference>
<dbReference type="Proteomes" id="UP000814033">
    <property type="component" value="Unassembled WGS sequence"/>
</dbReference>
<organism evidence="1 2">
    <name type="scientific">Auriscalpium vulgare</name>
    <dbReference type="NCBI Taxonomy" id="40419"/>
    <lineage>
        <taxon>Eukaryota</taxon>
        <taxon>Fungi</taxon>
        <taxon>Dikarya</taxon>
        <taxon>Basidiomycota</taxon>
        <taxon>Agaricomycotina</taxon>
        <taxon>Agaricomycetes</taxon>
        <taxon>Russulales</taxon>
        <taxon>Auriscalpiaceae</taxon>
        <taxon>Auriscalpium</taxon>
    </lineage>
</organism>
<reference evidence="1" key="2">
    <citation type="journal article" date="2022" name="New Phytol.">
        <title>Evolutionary transition to the ectomycorrhizal habit in the genomes of a hyperdiverse lineage of mushroom-forming fungi.</title>
        <authorList>
            <person name="Looney B."/>
            <person name="Miyauchi S."/>
            <person name="Morin E."/>
            <person name="Drula E."/>
            <person name="Courty P.E."/>
            <person name="Kohler A."/>
            <person name="Kuo A."/>
            <person name="LaButti K."/>
            <person name="Pangilinan J."/>
            <person name="Lipzen A."/>
            <person name="Riley R."/>
            <person name="Andreopoulos W."/>
            <person name="He G."/>
            <person name="Johnson J."/>
            <person name="Nolan M."/>
            <person name="Tritt A."/>
            <person name="Barry K.W."/>
            <person name="Grigoriev I.V."/>
            <person name="Nagy L.G."/>
            <person name="Hibbett D."/>
            <person name="Henrissat B."/>
            <person name="Matheny P.B."/>
            <person name="Labbe J."/>
            <person name="Martin F.M."/>
        </authorList>
    </citation>
    <scope>NUCLEOTIDE SEQUENCE</scope>
    <source>
        <strain evidence="1">FP105234-sp</strain>
    </source>
</reference>
<name>A0ACB8RF07_9AGAM</name>
<evidence type="ECO:0000313" key="2">
    <source>
        <dbReference type="Proteomes" id="UP000814033"/>
    </source>
</evidence>
<sequence>MASVVPPEVIMSIFDMTHPPQGTHGIKANSFLPTVALINKSYLNYARRNLYSEVHLNAPDHGDSCEDTVQKFMETVANTPLLAAMVRYIHYGGGKAVTEDETHALSIAISSCTGLLHLRIFGYDWFAVRNVSQSIMTRPNLETLEISTFTLMREYTSIFSTLSSFLLMIQSLSRIRSVIIHPQTVGWDRDAPDRLSQILVGACPLLEKFVYGCGDYWDNRHVVALARMAPFVSVLELTGTVTNIRNTGLTIALEAWSGTLTEMTFHFPLSELRHGSHDALGIDDVVTRMPRLRTLRLSTAFILPTGFLRGPPNLEHLEYTLWQGQFAELTEILQRPSTLPNLKTLSVWQFGNEGESVALDNNREDLMQLCDGRGLVLIP</sequence>
<reference evidence="1" key="1">
    <citation type="submission" date="2021-02" db="EMBL/GenBank/DDBJ databases">
        <authorList>
            <consortium name="DOE Joint Genome Institute"/>
            <person name="Ahrendt S."/>
            <person name="Looney B.P."/>
            <person name="Miyauchi S."/>
            <person name="Morin E."/>
            <person name="Drula E."/>
            <person name="Courty P.E."/>
            <person name="Chicoki N."/>
            <person name="Fauchery L."/>
            <person name="Kohler A."/>
            <person name="Kuo A."/>
            <person name="Labutti K."/>
            <person name="Pangilinan J."/>
            <person name="Lipzen A."/>
            <person name="Riley R."/>
            <person name="Andreopoulos W."/>
            <person name="He G."/>
            <person name="Johnson J."/>
            <person name="Barry K.W."/>
            <person name="Grigoriev I.V."/>
            <person name="Nagy L."/>
            <person name="Hibbett D."/>
            <person name="Henrissat B."/>
            <person name="Matheny P.B."/>
            <person name="Labbe J."/>
            <person name="Martin F."/>
        </authorList>
    </citation>
    <scope>NUCLEOTIDE SEQUENCE</scope>
    <source>
        <strain evidence="1">FP105234-sp</strain>
    </source>
</reference>
<accession>A0ACB8RF07</accession>
<evidence type="ECO:0000313" key="1">
    <source>
        <dbReference type="EMBL" id="KAI0042804.1"/>
    </source>
</evidence>
<proteinExistence type="predicted"/>